<keyword evidence="1" id="KW-0812">Transmembrane</keyword>
<reference evidence="3" key="1">
    <citation type="journal article" date="2019" name="Int. J. Syst. Evol. Microbiol.">
        <title>The Global Catalogue of Microorganisms (GCM) 10K type strain sequencing project: providing services to taxonomists for standard genome sequencing and annotation.</title>
        <authorList>
            <consortium name="The Broad Institute Genomics Platform"/>
            <consortium name="The Broad Institute Genome Sequencing Center for Infectious Disease"/>
            <person name="Wu L."/>
            <person name="Ma J."/>
        </authorList>
    </citation>
    <scope>NUCLEOTIDE SEQUENCE [LARGE SCALE GENOMIC DNA]</scope>
    <source>
        <strain evidence="3">JCM 17925</strain>
    </source>
</reference>
<name>A0ABP8KKF0_9BACT</name>
<sequence>MTHLFWWYSLPRLMGRVSRWWALVMTDGYFLITLPVTFTRWLSPALLVAGFACGWFRPGYVTTPAEAPLLFCLFLIIGILSGHLGLLLLIGFAAGDLLTTQVIFETTDAAVRAELLVAKGHEYIIFGLVMVQIPLTAKQLTGLLVHSLLPNAGKRLSGPNGRLLLLGLTSLLQLTLSGYLVFLWAQAMVLLLRTTYLHFGWLSSDTIGFFQIRWPVLVWVAVSATLVRLAGQWSSILVPSVAQLAAAYEAKVRPVVYRFGRLERLPKWLTAVWNGLFLTFLLWGAFLTTGDMYLFFVVATLFYGLRAYLTQFAFWPGWMRKLWLKPPVWRLVGAVVLAIILIRLLMPYLYQRADGTFWPVLIPSLLCILIFGALLPVYSTKPNAP</sequence>
<evidence type="ECO:0000313" key="3">
    <source>
        <dbReference type="Proteomes" id="UP001500936"/>
    </source>
</evidence>
<keyword evidence="3" id="KW-1185">Reference proteome</keyword>
<keyword evidence="1" id="KW-1133">Transmembrane helix</keyword>
<evidence type="ECO:0000256" key="1">
    <source>
        <dbReference type="SAM" id="Phobius"/>
    </source>
</evidence>
<feature type="transmembrane region" description="Helical" evidence="1">
    <location>
        <begin position="67"/>
        <end position="94"/>
    </location>
</feature>
<dbReference type="Proteomes" id="UP001500936">
    <property type="component" value="Unassembled WGS sequence"/>
</dbReference>
<dbReference type="RefSeq" id="WP_345268846.1">
    <property type="nucleotide sequence ID" value="NZ_BAABHB010000006.1"/>
</dbReference>
<feature type="transmembrane region" description="Helical" evidence="1">
    <location>
        <begin position="163"/>
        <end position="192"/>
    </location>
</feature>
<protein>
    <submittedName>
        <fullName evidence="2">Uncharacterized protein</fullName>
    </submittedName>
</protein>
<feature type="transmembrane region" description="Helical" evidence="1">
    <location>
        <begin position="356"/>
        <end position="378"/>
    </location>
</feature>
<keyword evidence="1" id="KW-0472">Membrane</keyword>
<comment type="caution">
    <text evidence="2">The sequence shown here is derived from an EMBL/GenBank/DDBJ whole genome shotgun (WGS) entry which is preliminary data.</text>
</comment>
<feature type="transmembrane region" description="Helical" evidence="1">
    <location>
        <begin position="292"/>
        <end position="315"/>
    </location>
</feature>
<dbReference type="EMBL" id="BAABHB010000006">
    <property type="protein sequence ID" value="GAA4409194.1"/>
    <property type="molecule type" value="Genomic_DNA"/>
</dbReference>
<organism evidence="2 3">
    <name type="scientific">Nibrella viscosa</name>
    <dbReference type="NCBI Taxonomy" id="1084524"/>
    <lineage>
        <taxon>Bacteria</taxon>
        <taxon>Pseudomonadati</taxon>
        <taxon>Bacteroidota</taxon>
        <taxon>Cytophagia</taxon>
        <taxon>Cytophagales</taxon>
        <taxon>Spirosomataceae</taxon>
        <taxon>Nibrella</taxon>
    </lineage>
</organism>
<feature type="transmembrane region" description="Helical" evidence="1">
    <location>
        <begin position="268"/>
        <end position="286"/>
    </location>
</feature>
<evidence type="ECO:0000313" key="2">
    <source>
        <dbReference type="EMBL" id="GAA4409194.1"/>
    </source>
</evidence>
<gene>
    <name evidence="2" type="ORF">GCM10023187_32120</name>
</gene>
<accession>A0ABP8KKF0</accession>
<proteinExistence type="predicted"/>
<feature type="transmembrane region" description="Helical" evidence="1">
    <location>
        <begin position="327"/>
        <end position="350"/>
    </location>
</feature>
<feature type="transmembrane region" description="Helical" evidence="1">
    <location>
        <begin position="20"/>
        <end position="38"/>
    </location>
</feature>